<evidence type="ECO:0000256" key="3">
    <source>
        <dbReference type="ARBA" id="ARBA00022692"/>
    </source>
</evidence>
<sequence length="214" mass="23428">MHSDDEQLNTLKEWWSKNGKPLVAGVVIAVAGVGGWKGWEHHQISQAVSASDLYIELTQVVAQGVGESRDQQAQALIDRLTQEYASSVYADYARLFAARLAVERDALEEAESHLQAALSATRIEAIELVARLRLARILHSQEQLDEALAILDVQDSAGFTTEFQSLRGDLLMAKGDTFAAREAYERALEASQMIGESAPLVEIKLDSLAHQGEA</sequence>
<evidence type="ECO:0000256" key="7">
    <source>
        <dbReference type="ARBA" id="ARBA00024197"/>
    </source>
</evidence>
<comment type="caution">
    <text evidence="10">The sequence shown here is derived from an EMBL/GenBank/DDBJ whole genome shotgun (WGS) entry which is preliminary data.</text>
</comment>
<evidence type="ECO:0000256" key="6">
    <source>
        <dbReference type="ARBA" id="ARBA00023186"/>
    </source>
</evidence>
<proteinExistence type="inferred from homology"/>
<dbReference type="EMBL" id="JBANFI010000003">
    <property type="protein sequence ID" value="MFK7160660.1"/>
    <property type="molecule type" value="Genomic_DNA"/>
</dbReference>
<protein>
    <recommendedName>
        <fullName evidence="8">Ancillary SecYEG translocon subunit</fullName>
    </recommendedName>
</protein>
<reference evidence="10 11" key="1">
    <citation type="submission" date="2024-02" db="EMBL/GenBank/DDBJ databases">
        <title>Marinospirillum sp. MEB 164 isolated from Lonar lake sediment.</title>
        <authorList>
            <person name="Joshi A."/>
            <person name="Thite S."/>
        </authorList>
    </citation>
    <scope>NUCLEOTIDE SEQUENCE [LARGE SCALE GENOMIC DNA]</scope>
    <source>
        <strain evidence="10 11">MEB164</strain>
    </source>
</reference>
<dbReference type="Gene3D" id="1.25.40.10">
    <property type="entry name" value="Tetratricopeptide repeat domain"/>
    <property type="match status" value="1"/>
</dbReference>
<dbReference type="PANTHER" id="PTHR38035">
    <property type="entry name" value="UPF0070 PROTEIN YFGM"/>
    <property type="match status" value="1"/>
</dbReference>
<dbReference type="InterPro" id="IPR011990">
    <property type="entry name" value="TPR-like_helical_dom_sf"/>
</dbReference>
<evidence type="ECO:0000256" key="2">
    <source>
        <dbReference type="ARBA" id="ARBA00022475"/>
    </source>
</evidence>
<accession>A0ABW8PWK4</accession>
<evidence type="ECO:0000313" key="10">
    <source>
        <dbReference type="EMBL" id="MFK7160660.1"/>
    </source>
</evidence>
<dbReference type="Proteomes" id="UP001621714">
    <property type="component" value="Unassembled WGS sequence"/>
</dbReference>
<feature type="domain" description="Ancillary SecYEG translocon subunit/Cell division coordinator CpoB TPR" evidence="9">
    <location>
        <begin position="12"/>
        <end position="209"/>
    </location>
</feature>
<gene>
    <name evidence="10" type="ORF">V6U78_06380</name>
</gene>
<keyword evidence="6" id="KW-0143">Chaperone</keyword>
<keyword evidence="11" id="KW-1185">Reference proteome</keyword>
<organism evidence="10 11">
    <name type="scientific">Marinospirillum alkalitolerans</name>
    <dbReference type="NCBI Taxonomy" id="3123374"/>
    <lineage>
        <taxon>Bacteria</taxon>
        <taxon>Pseudomonadati</taxon>
        <taxon>Pseudomonadota</taxon>
        <taxon>Gammaproteobacteria</taxon>
        <taxon>Oceanospirillales</taxon>
        <taxon>Oceanospirillaceae</taxon>
        <taxon>Marinospirillum</taxon>
    </lineage>
</organism>
<comment type="subcellular location">
    <subcellularLocation>
        <location evidence="1">Cell membrane</location>
        <topology evidence="1">Single-pass type II membrane protein</topology>
    </subcellularLocation>
</comment>
<evidence type="ECO:0000256" key="4">
    <source>
        <dbReference type="ARBA" id="ARBA00022989"/>
    </source>
</evidence>
<keyword evidence="5" id="KW-0472">Membrane</keyword>
<evidence type="ECO:0000313" key="11">
    <source>
        <dbReference type="Proteomes" id="UP001621714"/>
    </source>
</evidence>
<name>A0ABW8PWK4_9GAMM</name>
<comment type="similarity">
    <text evidence="7">Belongs to the YfgM family.</text>
</comment>
<evidence type="ECO:0000256" key="5">
    <source>
        <dbReference type="ARBA" id="ARBA00023136"/>
    </source>
</evidence>
<dbReference type="RefSeq" id="WP_405338582.1">
    <property type="nucleotide sequence ID" value="NZ_JBANFI010000003.1"/>
</dbReference>
<dbReference type="InterPro" id="IPR026039">
    <property type="entry name" value="YfgM"/>
</dbReference>
<keyword evidence="4" id="KW-1133">Transmembrane helix</keyword>
<dbReference type="Pfam" id="PF09976">
    <property type="entry name" value="TPR_21"/>
    <property type="match status" value="1"/>
</dbReference>
<evidence type="ECO:0000256" key="1">
    <source>
        <dbReference type="ARBA" id="ARBA00004401"/>
    </source>
</evidence>
<keyword evidence="3" id="KW-0812">Transmembrane</keyword>
<evidence type="ECO:0000259" key="9">
    <source>
        <dbReference type="Pfam" id="PF09976"/>
    </source>
</evidence>
<dbReference type="InterPro" id="IPR018704">
    <property type="entry name" value="SecYEG/CpoB_TPR"/>
</dbReference>
<dbReference type="SUPFAM" id="SSF48452">
    <property type="entry name" value="TPR-like"/>
    <property type="match status" value="1"/>
</dbReference>
<keyword evidence="2" id="KW-1003">Cell membrane</keyword>
<dbReference type="PIRSF" id="PIRSF006170">
    <property type="entry name" value="YfgM"/>
    <property type="match status" value="1"/>
</dbReference>
<dbReference type="PANTHER" id="PTHR38035:SF1">
    <property type="entry name" value="ANCILLARY SECYEG TRANSLOCON SUBUNIT"/>
    <property type="match status" value="1"/>
</dbReference>
<evidence type="ECO:0000256" key="8">
    <source>
        <dbReference type="ARBA" id="ARBA00024235"/>
    </source>
</evidence>